<proteinExistence type="predicted"/>
<accession>A0A820LLF7</accession>
<protein>
    <submittedName>
        <fullName evidence="1">Uncharacterized protein</fullName>
    </submittedName>
</protein>
<dbReference type="AlphaFoldDB" id="A0A820LLF7"/>
<dbReference type="Proteomes" id="UP000663881">
    <property type="component" value="Unassembled WGS sequence"/>
</dbReference>
<dbReference type="PANTHER" id="PTHR13165:SF0">
    <property type="entry name" value="SERRATE RNA EFFECTOR MOLECULE HOMOLOG"/>
    <property type="match status" value="1"/>
</dbReference>
<dbReference type="EMBL" id="CAJOAY010022641">
    <property type="protein sequence ID" value="CAF4359271.1"/>
    <property type="molecule type" value="Genomic_DNA"/>
</dbReference>
<evidence type="ECO:0000313" key="2">
    <source>
        <dbReference type="Proteomes" id="UP000663881"/>
    </source>
</evidence>
<evidence type="ECO:0000313" key="1">
    <source>
        <dbReference type="EMBL" id="CAF4359271.1"/>
    </source>
</evidence>
<feature type="non-terminal residue" evidence="1">
    <location>
        <position position="1"/>
    </location>
</feature>
<dbReference type="GO" id="GO:0031053">
    <property type="term" value="P:primary miRNA processing"/>
    <property type="evidence" value="ECO:0007669"/>
    <property type="project" value="TreeGrafter"/>
</dbReference>
<sequence length="180" mass="20708">LHEVDVGAIINRELKNRIRTINGIGQHKTIVRNDLRLITKIIQQLDDRWNIWETSTNENIKKEMETTSTDDSEISSSTAALILSPIKNKRPIGFVSQNPLLKNITEYLVEEADAEEEELLGDRTNQQGDSNTFEIDKELTKVLDRLILYLRVVHSIDYYNGTEYAQEDSMPNRCGVIHVR</sequence>
<dbReference type="GO" id="GO:0016604">
    <property type="term" value="C:nuclear body"/>
    <property type="evidence" value="ECO:0007669"/>
    <property type="project" value="TreeGrafter"/>
</dbReference>
<name>A0A820LLF7_9BILA</name>
<comment type="caution">
    <text evidence="1">The sequence shown here is derived from an EMBL/GenBank/DDBJ whole genome shotgun (WGS) entry which is preliminary data.</text>
</comment>
<reference evidence="1" key="1">
    <citation type="submission" date="2021-02" db="EMBL/GenBank/DDBJ databases">
        <authorList>
            <person name="Nowell W R."/>
        </authorList>
    </citation>
    <scope>NUCLEOTIDE SEQUENCE</scope>
</reference>
<feature type="non-terminal residue" evidence="1">
    <location>
        <position position="180"/>
    </location>
</feature>
<dbReference type="PANTHER" id="PTHR13165">
    <property type="entry name" value="ARSENITE-RESISTANCE PROTEIN 2"/>
    <property type="match status" value="1"/>
</dbReference>
<dbReference type="InterPro" id="IPR039727">
    <property type="entry name" value="SE/Ars2"/>
</dbReference>
<gene>
    <name evidence="1" type="ORF">OKA104_LOCUS49233</name>
</gene>
<organism evidence="1 2">
    <name type="scientific">Adineta steineri</name>
    <dbReference type="NCBI Taxonomy" id="433720"/>
    <lineage>
        <taxon>Eukaryota</taxon>
        <taxon>Metazoa</taxon>
        <taxon>Spiralia</taxon>
        <taxon>Gnathifera</taxon>
        <taxon>Rotifera</taxon>
        <taxon>Eurotatoria</taxon>
        <taxon>Bdelloidea</taxon>
        <taxon>Adinetida</taxon>
        <taxon>Adinetidae</taxon>
        <taxon>Adineta</taxon>
    </lineage>
</organism>